<proteinExistence type="inferred from homology"/>
<dbReference type="Proteomes" id="UP000030512">
    <property type="component" value="Chromosome"/>
</dbReference>
<evidence type="ECO:0000256" key="7">
    <source>
        <dbReference type="RuleBase" id="RU365095"/>
    </source>
</evidence>
<name>A0A140E4C7_9GAMM</name>
<keyword evidence="10" id="KW-1185">Reference proteome</keyword>
<dbReference type="KEGG" id="mdn:JT25_001910"/>
<dbReference type="GO" id="GO:0017057">
    <property type="term" value="F:6-phosphogluconolactonase activity"/>
    <property type="evidence" value="ECO:0007669"/>
    <property type="project" value="UniProtKB-UniRule"/>
</dbReference>
<dbReference type="PANTHER" id="PTHR11054">
    <property type="entry name" value="6-PHOSPHOGLUCONOLACTONASE"/>
    <property type="match status" value="1"/>
</dbReference>
<evidence type="ECO:0000313" key="9">
    <source>
        <dbReference type="EMBL" id="AMK75251.1"/>
    </source>
</evidence>
<dbReference type="SUPFAM" id="SSF100950">
    <property type="entry name" value="NagB/RpiA/CoA transferase-like"/>
    <property type="match status" value="1"/>
</dbReference>
<protein>
    <recommendedName>
        <fullName evidence="6 7">6-phosphogluconolactonase</fullName>
        <shortName evidence="7">6PGL</shortName>
        <ecNumber evidence="5 7">3.1.1.31</ecNumber>
    </recommendedName>
</protein>
<dbReference type="CDD" id="cd01400">
    <property type="entry name" value="6PGL"/>
    <property type="match status" value="1"/>
</dbReference>
<dbReference type="EMBL" id="CP014476">
    <property type="protein sequence ID" value="AMK75251.1"/>
    <property type="molecule type" value="Genomic_DNA"/>
</dbReference>
<dbReference type="InterPro" id="IPR039104">
    <property type="entry name" value="6PGL"/>
</dbReference>
<evidence type="ECO:0000256" key="1">
    <source>
        <dbReference type="ARBA" id="ARBA00000832"/>
    </source>
</evidence>
<evidence type="ECO:0000256" key="3">
    <source>
        <dbReference type="ARBA" id="ARBA00004961"/>
    </source>
</evidence>
<keyword evidence="7" id="KW-0378">Hydrolase</keyword>
<comment type="function">
    <text evidence="2 7">Hydrolysis of 6-phosphogluconolactone to 6-phosphogluconate.</text>
</comment>
<evidence type="ECO:0000256" key="4">
    <source>
        <dbReference type="ARBA" id="ARBA00010662"/>
    </source>
</evidence>
<gene>
    <name evidence="7" type="primary">pgl</name>
    <name evidence="9" type="ORF">JT25_001910</name>
</gene>
<comment type="catalytic activity">
    <reaction evidence="1 7">
        <text>6-phospho-D-glucono-1,5-lactone + H2O = 6-phospho-D-gluconate + H(+)</text>
        <dbReference type="Rhea" id="RHEA:12556"/>
        <dbReference type="ChEBI" id="CHEBI:15377"/>
        <dbReference type="ChEBI" id="CHEBI:15378"/>
        <dbReference type="ChEBI" id="CHEBI:57955"/>
        <dbReference type="ChEBI" id="CHEBI:58759"/>
        <dbReference type="EC" id="3.1.1.31"/>
    </reaction>
</comment>
<evidence type="ECO:0000259" key="8">
    <source>
        <dbReference type="Pfam" id="PF01182"/>
    </source>
</evidence>
<comment type="pathway">
    <text evidence="3 7">Carbohydrate degradation; pentose phosphate pathway; D-ribulose 5-phosphate from D-glucose 6-phosphate (oxidative stage): step 2/3.</text>
</comment>
<dbReference type="OrthoDB" id="9810967at2"/>
<dbReference type="GO" id="GO:0006098">
    <property type="term" value="P:pentose-phosphate shunt"/>
    <property type="evidence" value="ECO:0007669"/>
    <property type="project" value="UniProtKB-UniPathway"/>
</dbReference>
<organism evidence="9 10">
    <name type="scientific">Methylomonas denitrificans</name>
    <dbReference type="NCBI Taxonomy" id="1538553"/>
    <lineage>
        <taxon>Bacteria</taxon>
        <taxon>Pseudomonadati</taxon>
        <taxon>Pseudomonadota</taxon>
        <taxon>Gammaproteobacteria</taxon>
        <taxon>Methylococcales</taxon>
        <taxon>Methylococcaceae</taxon>
        <taxon>Methylomonas</taxon>
    </lineage>
</organism>
<accession>A0A140E4C7</accession>
<dbReference type="InterPro" id="IPR037171">
    <property type="entry name" value="NagB/RpiA_transferase-like"/>
</dbReference>
<dbReference type="GO" id="GO:0005975">
    <property type="term" value="P:carbohydrate metabolic process"/>
    <property type="evidence" value="ECO:0007669"/>
    <property type="project" value="UniProtKB-UniRule"/>
</dbReference>
<dbReference type="NCBIfam" id="TIGR01198">
    <property type="entry name" value="pgl"/>
    <property type="match status" value="1"/>
</dbReference>
<dbReference type="AlphaFoldDB" id="A0A140E4C7"/>
<dbReference type="InterPro" id="IPR005900">
    <property type="entry name" value="6-phosphogluconolactonase_DevB"/>
</dbReference>
<dbReference type="RefSeq" id="WP_036272138.1">
    <property type="nucleotide sequence ID" value="NZ_CP014476.1"/>
</dbReference>
<dbReference type="Gene3D" id="3.40.50.1360">
    <property type="match status" value="1"/>
</dbReference>
<evidence type="ECO:0000256" key="5">
    <source>
        <dbReference type="ARBA" id="ARBA00013198"/>
    </source>
</evidence>
<reference evidence="9 10" key="1">
    <citation type="journal article" date="2015" name="Environ. Microbiol.">
        <title>Methane oxidation coupled to nitrate reduction under hypoxia by the Gammaproteobacterium Methylomonas denitrificans, sp. nov. type strain FJG1.</title>
        <authorList>
            <person name="Kits K.D."/>
            <person name="Klotz M.G."/>
            <person name="Stein L.Y."/>
        </authorList>
    </citation>
    <scope>NUCLEOTIDE SEQUENCE [LARGE SCALE GENOMIC DNA]</scope>
    <source>
        <strain evidence="9 10">FJG1</strain>
    </source>
</reference>
<evidence type="ECO:0000256" key="2">
    <source>
        <dbReference type="ARBA" id="ARBA00002681"/>
    </source>
</evidence>
<dbReference type="Pfam" id="PF01182">
    <property type="entry name" value="Glucosamine_iso"/>
    <property type="match status" value="1"/>
</dbReference>
<dbReference type="PANTHER" id="PTHR11054:SF0">
    <property type="entry name" value="6-PHOSPHOGLUCONOLACTONASE"/>
    <property type="match status" value="1"/>
</dbReference>
<evidence type="ECO:0000256" key="6">
    <source>
        <dbReference type="ARBA" id="ARBA00020337"/>
    </source>
</evidence>
<dbReference type="STRING" id="1538553.JT25_001910"/>
<dbReference type="EC" id="3.1.1.31" evidence="5 7"/>
<dbReference type="InterPro" id="IPR006148">
    <property type="entry name" value="Glc/Gal-6P_isomerase"/>
</dbReference>
<feature type="domain" description="Glucosamine/galactosamine-6-phosphate isomerase" evidence="8">
    <location>
        <begin position="9"/>
        <end position="226"/>
    </location>
</feature>
<evidence type="ECO:0000313" key="10">
    <source>
        <dbReference type="Proteomes" id="UP000030512"/>
    </source>
</evidence>
<dbReference type="UniPathway" id="UPA00115">
    <property type="reaction ID" value="UER00409"/>
</dbReference>
<sequence>MVREFFFEQRSHLFTALVAECQDVLSEAVSKHGQATLLVSGGSTPAPLYEALSKSDLNWKKIKVALVDERWVDNQHSASNEALIRRSLLINNAKNVEFIGMKTSATTAKQGQTETEARYAKLPQPFTLSIVGMGPDGHTASLFPHAEGLAAALSEGNQNLTAAITAIQSEVTGPNTERLTLTRSALLKSERIVILFTGEDKLAVFNSAQKPGPLEDMPIRALLNQEDVPVELYWAP</sequence>
<comment type="similarity">
    <text evidence="4 7">Belongs to the glucosamine/galactosamine-6-phosphate isomerase family. 6-phosphogluconolactonase subfamily.</text>
</comment>